<feature type="domain" description="DUF6824" evidence="2">
    <location>
        <begin position="54"/>
        <end position="138"/>
    </location>
</feature>
<protein>
    <recommendedName>
        <fullName evidence="2">DUF6824 domain-containing protein</fullName>
    </recommendedName>
</protein>
<feature type="region of interest" description="Disordered" evidence="1">
    <location>
        <begin position="196"/>
        <end position="215"/>
    </location>
</feature>
<sequence>MNINDWNDDFNTLSTSGVTMNFDDGNEEPRLAINLEAGSGKLAARDDLGINANDVLCGRGKTSFNHVGNRRFRHIISESIDDYNNAGSRKAKSAVVKKVHDHIRATGGRFLKMDSSEREWVELSQQRSLEKVSHAIRDATTTNENMKKKKQKVHSTIAQVAAHVSSRFPGVQLEGNFLDDSGDDATQGDRLAFTSIDDTTTLPMPPLPGQVTSAAASAPEASSIASSIVPPAAAPAAPAAAKFPSQSATPEPETSSIQPLFPEHPPLSPHHHHHHHQGHQSPDHVHHEDDFLSYINEVLGPVSPQDMDSDPLKRLARRKR</sequence>
<feature type="region of interest" description="Disordered" evidence="1">
    <location>
        <begin position="239"/>
        <end position="286"/>
    </location>
</feature>
<name>A0A9N8HLC0_9STRA</name>
<proteinExistence type="predicted"/>
<reference evidence="3" key="1">
    <citation type="submission" date="2020-06" db="EMBL/GenBank/DDBJ databases">
        <authorList>
            <consortium name="Plant Systems Biology data submission"/>
        </authorList>
    </citation>
    <scope>NUCLEOTIDE SEQUENCE</scope>
    <source>
        <strain evidence="3">D6</strain>
    </source>
</reference>
<accession>A0A9N8HLC0</accession>
<dbReference type="AlphaFoldDB" id="A0A9N8HLC0"/>
<organism evidence="3 4">
    <name type="scientific">Seminavis robusta</name>
    <dbReference type="NCBI Taxonomy" id="568900"/>
    <lineage>
        <taxon>Eukaryota</taxon>
        <taxon>Sar</taxon>
        <taxon>Stramenopiles</taxon>
        <taxon>Ochrophyta</taxon>
        <taxon>Bacillariophyta</taxon>
        <taxon>Bacillariophyceae</taxon>
        <taxon>Bacillariophycidae</taxon>
        <taxon>Naviculales</taxon>
        <taxon>Naviculaceae</taxon>
        <taxon>Seminavis</taxon>
    </lineage>
</organism>
<keyword evidence="4" id="KW-1185">Reference proteome</keyword>
<evidence type="ECO:0000256" key="1">
    <source>
        <dbReference type="SAM" id="MobiDB-lite"/>
    </source>
</evidence>
<evidence type="ECO:0000313" key="4">
    <source>
        <dbReference type="Proteomes" id="UP001153069"/>
    </source>
</evidence>
<dbReference type="Proteomes" id="UP001153069">
    <property type="component" value="Unassembled WGS sequence"/>
</dbReference>
<evidence type="ECO:0000313" key="3">
    <source>
        <dbReference type="EMBL" id="CAB9518066.1"/>
    </source>
</evidence>
<evidence type="ECO:0000259" key="2">
    <source>
        <dbReference type="Pfam" id="PF20710"/>
    </source>
</evidence>
<dbReference type="EMBL" id="CAICTM010000901">
    <property type="protein sequence ID" value="CAB9518066.1"/>
    <property type="molecule type" value="Genomic_DNA"/>
</dbReference>
<dbReference type="Pfam" id="PF20710">
    <property type="entry name" value="DUF6824"/>
    <property type="match status" value="1"/>
</dbReference>
<feature type="compositionally biased region" description="Basic residues" evidence="1">
    <location>
        <begin position="269"/>
        <end position="278"/>
    </location>
</feature>
<feature type="compositionally biased region" description="Low complexity" evidence="1">
    <location>
        <begin position="239"/>
        <end position="248"/>
    </location>
</feature>
<comment type="caution">
    <text evidence="3">The sequence shown here is derived from an EMBL/GenBank/DDBJ whole genome shotgun (WGS) entry which is preliminary data.</text>
</comment>
<gene>
    <name evidence="3" type="ORF">SEMRO_903_G218300.1</name>
</gene>
<dbReference type="InterPro" id="IPR049227">
    <property type="entry name" value="DUF6824"/>
</dbReference>
<feature type="region of interest" description="Disordered" evidence="1">
    <location>
        <begin position="300"/>
        <end position="320"/>
    </location>
</feature>